<evidence type="ECO:0000259" key="5">
    <source>
        <dbReference type="SMART" id="SM00739"/>
    </source>
</evidence>
<dbReference type="SMART" id="SM00739">
    <property type="entry name" value="KOW"/>
    <property type="match status" value="1"/>
</dbReference>
<dbReference type="PROSITE" id="PS01108">
    <property type="entry name" value="RIBOSOMAL_L24"/>
    <property type="match status" value="1"/>
</dbReference>
<keyword evidence="3" id="KW-0687">Ribonucleoprotein</keyword>
<keyword evidence="2 6" id="KW-0689">Ribosomal protein</keyword>
<dbReference type="PANTHER" id="PTHR11143">
    <property type="entry name" value="60S RIBOSOMAL PROTEIN L26 FAMILY MEMBER"/>
    <property type="match status" value="1"/>
</dbReference>
<dbReference type="GO" id="GO:0003723">
    <property type="term" value="F:RNA binding"/>
    <property type="evidence" value="ECO:0007669"/>
    <property type="project" value="InterPro"/>
</dbReference>
<dbReference type="InterPro" id="IPR005825">
    <property type="entry name" value="Ribosomal_uL24_CS"/>
</dbReference>
<dbReference type="SUPFAM" id="SSF50104">
    <property type="entry name" value="Translation proteins SH3-like domain"/>
    <property type="match status" value="1"/>
</dbReference>
<dbReference type="CDD" id="cd02440">
    <property type="entry name" value="AdoMet_MTases"/>
    <property type="match status" value="1"/>
</dbReference>
<dbReference type="Gene3D" id="3.40.50.150">
    <property type="entry name" value="Vaccinia Virus protein VP39"/>
    <property type="match status" value="1"/>
</dbReference>
<dbReference type="EMBL" id="JWZX01002880">
    <property type="protein sequence ID" value="KOO26226.1"/>
    <property type="molecule type" value="Genomic_DNA"/>
</dbReference>
<dbReference type="GO" id="GO:0015934">
    <property type="term" value="C:large ribosomal subunit"/>
    <property type="evidence" value="ECO:0007669"/>
    <property type="project" value="InterPro"/>
</dbReference>
<comment type="similarity">
    <text evidence="1">Belongs to the universal ribosomal protein uL24 family.</text>
</comment>
<feature type="region of interest" description="Disordered" evidence="4">
    <location>
        <begin position="592"/>
        <end position="617"/>
    </location>
</feature>
<comment type="caution">
    <text evidence="6">The sequence shown here is derived from an EMBL/GenBank/DDBJ whole genome shotgun (WGS) entry which is preliminary data.</text>
</comment>
<dbReference type="GO" id="GO:0003735">
    <property type="term" value="F:structural constituent of ribosome"/>
    <property type="evidence" value="ECO:0007669"/>
    <property type="project" value="InterPro"/>
</dbReference>
<feature type="compositionally biased region" description="Acidic residues" evidence="4">
    <location>
        <begin position="453"/>
        <end position="462"/>
    </location>
</feature>
<protein>
    <submittedName>
        <fullName evidence="6">60s ribosomal protein l26-1</fullName>
    </submittedName>
</protein>
<dbReference type="SUPFAM" id="SSF53335">
    <property type="entry name" value="S-adenosyl-L-methionine-dependent methyltransferases"/>
    <property type="match status" value="1"/>
</dbReference>
<evidence type="ECO:0000313" key="6">
    <source>
        <dbReference type="EMBL" id="KOO26226.1"/>
    </source>
</evidence>
<organism evidence="6 7">
    <name type="scientific">Chrysochromulina tobinii</name>
    <dbReference type="NCBI Taxonomy" id="1460289"/>
    <lineage>
        <taxon>Eukaryota</taxon>
        <taxon>Haptista</taxon>
        <taxon>Haptophyta</taxon>
        <taxon>Prymnesiophyceae</taxon>
        <taxon>Prymnesiales</taxon>
        <taxon>Chrysochromulinaceae</taxon>
        <taxon>Chrysochromulina</taxon>
    </lineage>
</organism>
<dbReference type="Pfam" id="PF01135">
    <property type="entry name" value="PCMT"/>
    <property type="match status" value="1"/>
</dbReference>
<feature type="compositionally biased region" description="Acidic residues" evidence="4">
    <location>
        <begin position="408"/>
        <end position="425"/>
    </location>
</feature>
<dbReference type="GO" id="GO:0006412">
    <property type="term" value="P:translation"/>
    <property type="evidence" value="ECO:0007669"/>
    <property type="project" value="InterPro"/>
</dbReference>
<gene>
    <name evidence="6" type="ORF">Ctob_002900</name>
</gene>
<dbReference type="NCBIfam" id="TIGR01080">
    <property type="entry name" value="rplX_A_E"/>
    <property type="match status" value="1"/>
</dbReference>
<proteinExistence type="inferred from homology"/>
<feature type="compositionally biased region" description="Low complexity" evidence="4">
    <location>
        <begin position="438"/>
        <end position="449"/>
    </location>
</feature>
<dbReference type="InterPro" id="IPR005824">
    <property type="entry name" value="KOW"/>
</dbReference>
<dbReference type="Gene3D" id="2.30.30.30">
    <property type="match status" value="1"/>
</dbReference>
<dbReference type="AlphaFoldDB" id="A0A0M0JHZ3"/>
<feature type="region of interest" description="Disordered" evidence="4">
    <location>
        <begin position="377"/>
        <end position="489"/>
    </location>
</feature>
<dbReference type="InterPro" id="IPR014722">
    <property type="entry name" value="Rib_uL2_dom2"/>
</dbReference>
<evidence type="ECO:0000256" key="2">
    <source>
        <dbReference type="ARBA" id="ARBA00022980"/>
    </source>
</evidence>
<dbReference type="Proteomes" id="UP000037460">
    <property type="component" value="Unassembled WGS sequence"/>
</dbReference>
<keyword evidence="7" id="KW-1185">Reference proteome</keyword>
<evidence type="ECO:0000256" key="3">
    <source>
        <dbReference type="ARBA" id="ARBA00023274"/>
    </source>
</evidence>
<feature type="domain" description="KOW" evidence="5">
    <location>
        <begin position="520"/>
        <end position="547"/>
    </location>
</feature>
<dbReference type="FunFam" id="2.30.30.30:FF:000009">
    <property type="entry name" value="60S ribosomal protein L26"/>
    <property type="match status" value="1"/>
</dbReference>
<evidence type="ECO:0000313" key="7">
    <source>
        <dbReference type="Proteomes" id="UP000037460"/>
    </source>
</evidence>
<evidence type="ECO:0000256" key="4">
    <source>
        <dbReference type="SAM" id="MobiDB-lite"/>
    </source>
</evidence>
<evidence type="ECO:0000256" key="1">
    <source>
        <dbReference type="ARBA" id="ARBA00010618"/>
    </source>
</evidence>
<name>A0A0M0JHZ3_9EUKA</name>
<dbReference type="InterPro" id="IPR005756">
    <property type="entry name" value="Ribosomal_uL24_euk/arc"/>
</dbReference>
<feature type="region of interest" description="Disordered" evidence="4">
    <location>
        <begin position="284"/>
        <end position="303"/>
    </location>
</feature>
<dbReference type="Pfam" id="PF00467">
    <property type="entry name" value="KOW"/>
    <property type="match status" value="1"/>
</dbReference>
<reference evidence="7" key="1">
    <citation type="journal article" date="2015" name="PLoS Genet.">
        <title>Genome Sequence and Transcriptome Analyses of Chrysochromulina tobin: Metabolic Tools for Enhanced Algal Fitness in the Prominent Order Prymnesiales (Haptophyceae).</title>
        <authorList>
            <person name="Hovde B.T."/>
            <person name="Deodato C.R."/>
            <person name="Hunsperger H.M."/>
            <person name="Ryken S.A."/>
            <person name="Yost W."/>
            <person name="Jha R.K."/>
            <person name="Patterson J."/>
            <person name="Monnat R.J. Jr."/>
            <person name="Barlow S.B."/>
            <person name="Starkenburg S.R."/>
            <person name="Cattolico R.A."/>
        </authorList>
    </citation>
    <scope>NUCLEOTIDE SEQUENCE</scope>
    <source>
        <strain evidence="7">CCMP291</strain>
    </source>
</reference>
<dbReference type="InterPro" id="IPR029063">
    <property type="entry name" value="SAM-dependent_MTases_sf"/>
</dbReference>
<dbReference type="InterPro" id="IPR041988">
    <property type="entry name" value="Ribosomal_uL24_KOW"/>
</dbReference>
<accession>A0A0M0JHZ3</accession>
<dbReference type="CDD" id="cd06089">
    <property type="entry name" value="KOW_RPL26"/>
    <property type="match status" value="1"/>
</dbReference>
<dbReference type="OrthoDB" id="1688503at2759"/>
<feature type="compositionally biased region" description="Low complexity" evidence="4">
    <location>
        <begin position="377"/>
        <end position="407"/>
    </location>
</feature>
<sequence>MLRRLMATLHYGPPTNNEEMVASLTRHGSIWSPEVIAAFSQVDRGHFIDLPSNETEETRFRNNPYRNGVQHLSAPGIYGCALEALELREGHCFLNVCSGTGYFSALASQILGKKAVHRAIELRPELIEHASAKLAAVDCSHVELVLGSCLALCPDTSMRFERIYLGAGADETMGAILFRMLEMGGVLVGPFAGADGNQRLLRVRRVNEAEFDVTELMHVQFTPLLPATSSFAGMPSPMPNGPDFSIMVVRSNGFGASHTVWGTPVADESSKQLVLKLVRGPTPPTALHMPAGTPSPLQPASPRGVRTRTWLAPISLPAPTWAPELHDRFPPAHRAAVRTLLLTHARPDSLLAKVPKDVLVDVLIPHLGYAAFHRVTSSGASSGTGDDAKASPAASPAVANDEAGSSQSEDEDEDEDVDVEAEGSEAEPRTRLSSCRPSNSSEASVSTRSRSYEEEDYDEEDPEQHLRLPLPPPSIPPAVSSDRGKSRKAYFKAPSSVRRILMSAALSSELRNKYHVRSMPVRKDDEVNVVRGTYKGREGKVIQCYRKKWVIHIERITREKASGATVQVGIHPSKCVITKLKLDKDRKAILDRKNSETKTDKGKGKFTEKDVAMADVD</sequence>
<dbReference type="InterPro" id="IPR008991">
    <property type="entry name" value="Translation_prot_SH3-like_sf"/>
</dbReference>
<dbReference type="Pfam" id="PF16906">
    <property type="entry name" value="Ribosomal_L26"/>
    <property type="match status" value="1"/>
</dbReference>